<dbReference type="SUPFAM" id="SSF52266">
    <property type="entry name" value="SGNH hydrolase"/>
    <property type="match status" value="1"/>
</dbReference>
<evidence type="ECO:0000313" key="4">
    <source>
        <dbReference type="Proteomes" id="UP000812966"/>
    </source>
</evidence>
<dbReference type="PANTHER" id="PTHR43784:SF3">
    <property type="entry name" value="GDSL FAMILY LIPASE"/>
    <property type="match status" value="1"/>
</dbReference>
<evidence type="ECO:0000259" key="2">
    <source>
        <dbReference type="Pfam" id="PF13472"/>
    </source>
</evidence>
<evidence type="ECO:0000256" key="1">
    <source>
        <dbReference type="SAM" id="SignalP"/>
    </source>
</evidence>
<dbReference type="InterPro" id="IPR013830">
    <property type="entry name" value="SGNH_hydro"/>
</dbReference>
<dbReference type="Proteomes" id="UP000812966">
    <property type="component" value="Unassembled WGS sequence"/>
</dbReference>
<keyword evidence="4" id="KW-1185">Reference proteome</keyword>
<reference evidence="3" key="1">
    <citation type="submission" date="2020-04" db="EMBL/GenBank/DDBJ databases">
        <title>Analysis of mating type loci in Filobasidium floriforme.</title>
        <authorList>
            <person name="Nowrousian M."/>
        </authorList>
    </citation>
    <scope>NUCLEOTIDE SEQUENCE</scope>
    <source>
        <strain evidence="3">CBS 6242</strain>
    </source>
</reference>
<dbReference type="CDD" id="cd01830">
    <property type="entry name" value="XynE_like"/>
    <property type="match status" value="1"/>
</dbReference>
<dbReference type="AlphaFoldDB" id="A0A8K0JS69"/>
<keyword evidence="1" id="KW-0732">Signal</keyword>
<dbReference type="InterPro" id="IPR036514">
    <property type="entry name" value="SGNH_hydro_sf"/>
</dbReference>
<protein>
    <recommendedName>
        <fullName evidence="2">SGNH hydrolase-type esterase domain-containing protein</fullName>
    </recommendedName>
</protein>
<feature type="domain" description="SGNH hydrolase-type esterase" evidence="2">
    <location>
        <begin position="238"/>
        <end position="439"/>
    </location>
</feature>
<feature type="chain" id="PRO_5035456701" description="SGNH hydrolase-type esterase domain-containing protein" evidence="1">
    <location>
        <begin position="19"/>
        <end position="451"/>
    </location>
</feature>
<gene>
    <name evidence="3" type="ORF">FFLO_00074</name>
</gene>
<dbReference type="Gene3D" id="3.40.50.1110">
    <property type="entry name" value="SGNH hydrolase"/>
    <property type="match status" value="1"/>
</dbReference>
<organism evidence="3 4">
    <name type="scientific">Filobasidium floriforme</name>
    <dbReference type="NCBI Taxonomy" id="5210"/>
    <lineage>
        <taxon>Eukaryota</taxon>
        <taxon>Fungi</taxon>
        <taxon>Dikarya</taxon>
        <taxon>Basidiomycota</taxon>
        <taxon>Agaricomycotina</taxon>
        <taxon>Tremellomycetes</taxon>
        <taxon>Filobasidiales</taxon>
        <taxon>Filobasidiaceae</taxon>
        <taxon>Filobasidium</taxon>
    </lineage>
</organism>
<feature type="signal peptide" evidence="1">
    <location>
        <begin position="1"/>
        <end position="18"/>
    </location>
</feature>
<name>A0A8K0JS69_9TREE</name>
<dbReference type="PANTHER" id="PTHR43784">
    <property type="entry name" value="GDSL-LIKE LIPASE/ACYLHYDROLASE, PUTATIVE (AFU_ORTHOLOGUE AFUA_2G00820)-RELATED"/>
    <property type="match status" value="1"/>
</dbReference>
<comment type="caution">
    <text evidence="3">The sequence shown here is derived from an EMBL/GenBank/DDBJ whole genome shotgun (WGS) entry which is preliminary data.</text>
</comment>
<dbReference type="EMBL" id="JABELV010000001">
    <property type="protein sequence ID" value="KAG7580103.1"/>
    <property type="molecule type" value="Genomic_DNA"/>
</dbReference>
<dbReference type="InterPro" id="IPR053140">
    <property type="entry name" value="GDSL_Rv0518-like"/>
</dbReference>
<accession>A0A8K0JS69</accession>
<evidence type="ECO:0000313" key="3">
    <source>
        <dbReference type="EMBL" id="KAG7580103.1"/>
    </source>
</evidence>
<proteinExistence type="predicted"/>
<sequence>MKLSSLFIFCSFLSTILALPTHNGGVTSLEARNNDNGGQIDSRSNWVGSWTAMPQLCEPANLPPAPFNASSESDAVFVDATLRQTIKLTLGGRGFRLRFSNAFGGTVLPISSVSVACTSSFNGSNTGVSTIDQTTIHPVTFNGGKEEYTIPTGSLAVSDPIEWAVQDGALLSISMYLQDGQNGSAITAHPGSRTTSYLISGNHTVDADLQGATTVDHWYYISGIEVVAERDDAAAIVVVGDSITDGRGSDTNENNRWTDDFATRIQQANLPLSVLNQGAGGNRILADGLGPNALSRIDRDVLAQTRVKYAIIFEGVNDIGTAANTSAAQADVVEQLKEAYRQMVERLHAQKIVVYAGTITPFGNNSYDDPAGLRAASRVEVNDWLRNNSNSDRSGLFDGLLDFDAAVRDDSNGGKTLKPEYDVGGLSGDGLHPNPKGYHAMADSIPLELFQ</sequence>
<dbReference type="Pfam" id="PF13472">
    <property type="entry name" value="Lipase_GDSL_2"/>
    <property type="match status" value="1"/>
</dbReference>